<name>A0A8S1KN23_9CILI</name>
<feature type="domain" description="Cyclin-like" evidence="2">
    <location>
        <begin position="25"/>
        <end position="112"/>
    </location>
</feature>
<keyword evidence="1" id="KW-0195">Cyclin</keyword>
<keyword evidence="4" id="KW-1185">Reference proteome</keyword>
<accession>A0A8S1KN23</accession>
<comment type="caution">
    <text evidence="3">The sequence shown here is derived from an EMBL/GenBank/DDBJ whole genome shotgun (WGS) entry which is preliminary data.</text>
</comment>
<dbReference type="InterPro" id="IPR039361">
    <property type="entry name" value="Cyclin"/>
</dbReference>
<sequence>MNRNFILEQIPKPEKLFKIVESLTQWIYRICESNNLRLKTTELAAQLIQICFAEKFCNLQNILLIAITSLFISVKYNESQSFIQFDLQDCIHLGSGTYLEKDFLEMELQILNLVNFDVNLITISDFLQEEQTKYIDLVLFVTLDSGFWSFSKFDLYEAILFFNHNHKKSQNETTNKIINLIQAKVNLLTAIENEQKNNFEYKTKRIQKQRFKQKRFHKPQFRKSQLKRNKCLNAIFI</sequence>
<dbReference type="Proteomes" id="UP000692954">
    <property type="component" value="Unassembled WGS sequence"/>
</dbReference>
<protein>
    <recommendedName>
        <fullName evidence="2">Cyclin-like domain-containing protein</fullName>
    </recommendedName>
</protein>
<evidence type="ECO:0000259" key="2">
    <source>
        <dbReference type="SMART" id="SM00385"/>
    </source>
</evidence>
<dbReference type="Pfam" id="PF00134">
    <property type="entry name" value="Cyclin_N"/>
    <property type="match status" value="1"/>
</dbReference>
<dbReference type="CDD" id="cd00043">
    <property type="entry name" value="CYCLIN_SF"/>
    <property type="match status" value="1"/>
</dbReference>
<dbReference type="EMBL" id="CAJJDN010000009">
    <property type="protein sequence ID" value="CAD8055473.1"/>
    <property type="molecule type" value="Genomic_DNA"/>
</dbReference>
<evidence type="ECO:0000313" key="4">
    <source>
        <dbReference type="Proteomes" id="UP000692954"/>
    </source>
</evidence>
<dbReference type="InterPro" id="IPR006671">
    <property type="entry name" value="Cyclin_N"/>
</dbReference>
<gene>
    <name evidence="3" type="ORF">PSON_ATCC_30995.1.T0090260</name>
</gene>
<dbReference type="AlphaFoldDB" id="A0A8S1KN23"/>
<dbReference type="PANTHER" id="PTHR10177">
    <property type="entry name" value="CYCLINS"/>
    <property type="match status" value="1"/>
</dbReference>
<proteinExistence type="inferred from homology"/>
<dbReference type="OrthoDB" id="306099at2759"/>
<dbReference type="SMART" id="SM00385">
    <property type="entry name" value="CYCLIN"/>
    <property type="match status" value="1"/>
</dbReference>
<organism evidence="3 4">
    <name type="scientific">Paramecium sonneborni</name>
    <dbReference type="NCBI Taxonomy" id="65129"/>
    <lineage>
        <taxon>Eukaryota</taxon>
        <taxon>Sar</taxon>
        <taxon>Alveolata</taxon>
        <taxon>Ciliophora</taxon>
        <taxon>Intramacronucleata</taxon>
        <taxon>Oligohymenophorea</taxon>
        <taxon>Peniculida</taxon>
        <taxon>Parameciidae</taxon>
        <taxon>Paramecium</taxon>
    </lineage>
</organism>
<reference evidence="3" key="1">
    <citation type="submission" date="2021-01" db="EMBL/GenBank/DDBJ databases">
        <authorList>
            <consortium name="Genoscope - CEA"/>
            <person name="William W."/>
        </authorList>
    </citation>
    <scope>NUCLEOTIDE SEQUENCE</scope>
</reference>
<dbReference type="InterPro" id="IPR013763">
    <property type="entry name" value="Cyclin-like_dom"/>
</dbReference>
<comment type="similarity">
    <text evidence="1">Belongs to the cyclin family.</text>
</comment>
<evidence type="ECO:0000313" key="3">
    <source>
        <dbReference type="EMBL" id="CAD8055473.1"/>
    </source>
</evidence>
<evidence type="ECO:0000256" key="1">
    <source>
        <dbReference type="RuleBase" id="RU000383"/>
    </source>
</evidence>